<feature type="region of interest" description="Disordered" evidence="1">
    <location>
        <begin position="1"/>
        <end position="36"/>
    </location>
</feature>
<dbReference type="STRING" id="135651.G0PKH0"/>
<accession>G0PKH0</accession>
<dbReference type="OrthoDB" id="5875653at2759"/>
<feature type="compositionally biased region" description="Low complexity" evidence="1">
    <location>
        <begin position="194"/>
        <end position="207"/>
    </location>
</feature>
<proteinExistence type="predicted"/>
<feature type="compositionally biased region" description="Low complexity" evidence="1">
    <location>
        <begin position="288"/>
        <end position="307"/>
    </location>
</feature>
<feature type="region of interest" description="Disordered" evidence="1">
    <location>
        <begin position="277"/>
        <end position="307"/>
    </location>
</feature>
<feature type="region of interest" description="Disordered" evidence="1">
    <location>
        <begin position="194"/>
        <end position="217"/>
    </location>
</feature>
<keyword evidence="3" id="KW-1185">Reference proteome</keyword>
<dbReference type="EMBL" id="GL380863">
    <property type="protein sequence ID" value="EGT32151.1"/>
    <property type="molecule type" value="Genomic_DNA"/>
</dbReference>
<dbReference type="Proteomes" id="UP000008068">
    <property type="component" value="Unassembled WGS sequence"/>
</dbReference>
<organism evidence="3">
    <name type="scientific">Caenorhabditis brenneri</name>
    <name type="common">Nematode worm</name>
    <dbReference type="NCBI Taxonomy" id="135651"/>
    <lineage>
        <taxon>Eukaryota</taxon>
        <taxon>Metazoa</taxon>
        <taxon>Ecdysozoa</taxon>
        <taxon>Nematoda</taxon>
        <taxon>Chromadorea</taxon>
        <taxon>Rhabditida</taxon>
        <taxon>Rhabditina</taxon>
        <taxon>Rhabditomorpha</taxon>
        <taxon>Rhabditoidea</taxon>
        <taxon>Rhabditidae</taxon>
        <taxon>Peloderinae</taxon>
        <taxon>Caenorhabditis</taxon>
    </lineage>
</organism>
<evidence type="ECO:0000256" key="1">
    <source>
        <dbReference type="SAM" id="MobiDB-lite"/>
    </source>
</evidence>
<dbReference type="AlphaFoldDB" id="G0PKH0"/>
<dbReference type="HOGENOM" id="CLU_015471_0_0_1"/>
<sequence length="777" mass="86372">MVHRSRIRFSSRDLHDSQSSSLGRPPLGQSSSQTSLSFKDTLKTTVFGPTDGHVTRITKRARELMTAGRRLLSTLQELSPEQDGYQQCLEKADGLLVSMKRYAHKLGSVHNYVSNKFDTPEMEASLEKELYLHEIRETISNSGAEILCKELQIIGKTIEGQLTSLNFPCTQYVPSDGISSDEDTLEKRRVKAMSLPQAGSSPAQAASTSHNEDSMRNTAHAQPICNTGAELQDNSTPILPLASRILPDSARSSGHALEAISRQKDLEILTLKAELDKERSRKREADAAEAQAAQQQKPVPTPTVDTVPKANMTAESQQPDLHPSVIAALERMHQDTLKSMDKLTSFMTDWRRDQEEERYADEYERYARGAGDDDNTHSPPPAANFADAPNTVPVPQAQFYRRFDATEHLSDYDGSGDLDVFQSLFEGVVMADATLTFNDRYLLLRETLKGKATACLIHDDEAELAIKKTFAALNRAFGHSQTEISLLGKLVSLPFHPIDPKQMRLDLVNITVVIERLKQKGFPQSDKRTLWDIAAKLPPAIRRDIADYLAEHETAVTHDSLVERIFARINALDMRNTICAQGRSSASNEIYEIPDSYASINHANASHANSAPAELSYSRRPAQKQDGFKGKGLRPLAYKADGLPAEYVDPITGQILPGYYTPGPRGPNIPILHRTFPSSTREPSKCAVCDGPHNAMRCNLSSTEFRETLKAKNLCPICTGGHMITQCRCPHTCGYCDGLHHMGACPKKEFYRIPANLPSGVRDREKFFREPRRNISH</sequence>
<dbReference type="eggNOG" id="KOG0017">
    <property type="taxonomic scope" value="Eukaryota"/>
</dbReference>
<feature type="region of interest" description="Disordered" evidence="1">
    <location>
        <begin position="368"/>
        <end position="390"/>
    </location>
</feature>
<reference evidence="3" key="1">
    <citation type="submission" date="2011-07" db="EMBL/GenBank/DDBJ databases">
        <authorList>
            <consortium name="Caenorhabditis brenneri Sequencing and Analysis Consortium"/>
            <person name="Wilson R.K."/>
        </authorList>
    </citation>
    <scope>NUCLEOTIDE SEQUENCE [LARGE SCALE GENOMIC DNA]</scope>
    <source>
        <strain evidence="3">PB2801</strain>
    </source>
</reference>
<feature type="region of interest" description="Disordered" evidence="1">
    <location>
        <begin position="611"/>
        <end position="631"/>
    </location>
</feature>
<protein>
    <submittedName>
        <fullName evidence="2">Uncharacterized protein</fullName>
    </submittedName>
</protein>
<name>G0PKH0_CAEBE</name>
<feature type="compositionally biased region" description="Basic and acidic residues" evidence="1">
    <location>
        <begin position="277"/>
        <end position="286"/>
    </location>
</feature>
<evidence type="ECO:0000313" key="2">
    <source>
        <dbReference type="EMBL" id="EGT32151.1"/>
    </source>
</evidence>
<evidence type="ECO:0000313" key="3">
    <source>
        <dbReference type="Proteomes" id="UP000008068"/>
    </source>
</evidence>
<dbReference type="InParanoid" id="G0PKH0"/>
<gene>
    <name evidence="2" type="ORF">CAEBREN_31097</name>
</gene>